<sequence>MKDQAALVAEEDGQADQGDKTATLADGGAAEKTQNSPQQQPRIPQIETRAESSNDAGGLRKRDRQDFAQSTFREDSQDNAGPQPMVIPTSEVVAARRIVEIQRTRAVRTQLTSAAEANFEPVPLLKFHGGEDWDSEQRLLKRHKPLRVYQSEFSAESSQHSQDPGV</sequence>
<accession>A0ABD3GIA6</accession>
<dbReference type="EMBL" id="JBJQOH010000007">
    <property type="protein sequence ID" value="KAL3678653.1"/>
    <property type="molecule type" value="Genomic_DNA"/>
</dbReference>
<proteinExistence type="predicted"/>
<reference evidence="2 3" key="1">
    <citation type="submission" date="2024-09" db="EMBL/GenBank/DDBJ databases">
        <title>Chromosome-scale assembly of Riccia sorocarpa.</title>
        <authorList>
            <person name="Paukszto L."/>
        </authorList>
    </citation>
    <scope>NUCLEOTIDE SEQUENCE [LARGE SCALE GENOMIC DNA]</scope>
    <source>
        <strain evidence="2">LP-2024</strain>
        <tissue evidence="2">Aerial parts of the thallus</tissue>
    </source>
</reference>
<feature type="region of interest" description="Disordered" evidence="1">
    <location>
        <begin position="1"/>
        <end position="86"/>
    </location>
</feature>
<gene>
    <name evidence="2" type="ORF">R1sor_021609</name>
</gene>
<organism evidence="2 3">
    <name type="scientific">Riccia sorocarpa</name>
    <dbReference type="NCBI Taxonomy" id="122646"/>
    <lineage>
        <taxon>Eukaryota</taxon>
        <taxon>Viridiplantae</taxon>
        <taxon>Streptophyta</taxon>
        <taxon>Embryophyta</taxon>
        <taxon>Marchantiophyta</taxon>
        <taxon>Marchantiopsida</taxon>
        <taxon>Marchantiidae</taxon>
        <taxon>Marchantiales</taxon>
        <taxon>Ricciaceae</taxon>
        <taxon>Riccia</taxon>
    </lineage>
</organism>
<evidence type="ECO:0000313" key="3">
    <source>
        <dbReference type="Proteomes" id="UP001633002"/>
    </source>
</evidence>
<dbReference type="AlphaFoldDB" id="A0ABD3GIA6"/>
<keyword evidence="3" id="KW-1185">Reference proteome</keyword>
<comment type="caution">
    <text evidence="2">The sequence shown here is derived from an EMBL/GenBank/DDBJ whole genome shotgun (WGS) entry which is preliminary data.</text>
</comment>
<protein>
    <submittedName>
        <fullName evidence="2">Uncharacterized protein</fullName>
    </submittedName>
</protein>
<dbReference type="Proteomes" id="UP001633002">
    <property type="component" value="Unassembled WGS sequence"/>
</dbReference>
<name>A0ABD3GIA6_9MARC</name>
<evidence type="ECO:0000313" key="2">
    <source>
        <dbReference type="EMBL" id="KAL3678653.1"/>
    </source>
</evidence>
<feature type="compositionally biased region" description="Basic and acidic residues" evidence="1">
    <location>
        <begin position="48"/>
        <end position="76"/>
    </location>
</feature>
<evidence type="ECO:0000256" key="1">
    <source>
        <dbReference type="SAM" id="MobiDB-lite"/>
    </source>
</evidence>
<feature type="compositionally biased region" description="Polar residues" evidence="1">
    <location>
        <begin position="32"/>
        <end position="42"/>
    </location>
</feature>